<name>A0A178ZLJ6_9EURO</name>
<dbReference type="EMBL" id="LVYI01000004">
    <property type="protein sequence ID" value="OAP59895.1"/>
    <property type="molecule type" value="Genomic_DNA"/>
</dbReference>
<reference evidence="1 2" key="1">
    <citation type="submission" date="2016-04" db="EMBL/GenBank/DDBJ databases">
        <title>Draft genome of Fonsecaea erecta CBS 125763.</title>
        <authorList>
            <person name="Weiss V.A."/>
            <person name="Vicente V.A."/>
            <person name="Raittz R.T."/>
            <person name="Moreno L.F."/>
            <person name="De Souza E.M."/>
            <person name="Pedrosa F.O."/>
            <person name="Steffens M.B."/>
            <person name="Faoro H."/>
            <person name="Tadra-Sfeir M.Z."/>
            <person name="Najafzadeh M.J."/>
            <person name="Felipe M.S."/>
            <person name="Teixeira M."/>
            <person name="Sun J."/>
            <person name="Xi L."/>
            <person name="Gomes R."/>
            <person name="De Azevedo C.M."/>
            <person name="Salgado C.G."/>
            <person name="Da Silva M.B."/>
            <person name="Nascimento M.F."/>
            <person name="Queiroz-Telles F."/>
            <person name="Attili D.S."/>
            <person name="Gorbushina A."/>
        </authorList>
    </citation>
    <scope>NUCLEOTIDE SEQUENCE [LARGE SCALE GENOMIC DNA]</scope>
    <source>
        <strain evidence="1 2">CBS 125763</strain>
    </source>
</reference>
<dbReference type="AlphaFoldDB" id="A0A178ZLJ6"/>
<proteinExistence type="predicted"/>
<dbReference type="GeneID" id="30009065"/>
<dbReference type="Proteomes" id="UP000078343">
    <property type="component" value="Unassembled WGS sequence"/>
</dbReference>
<evidence type="ECO:0000313" key="2">
    <source>
        <dbReference type="Proteomes" id="UP000078343"/>
    </source>
</evidence>
<evidence type="ECO:0000313" key="1">
    <source>
        <dbReference type="EMBL" id="OAP59895.1"/>
    </source>
</evidence>
<comment type="caution">
    <text evidence="1">The sequence shown here is derived from an EMBL/GenBank/DDBJ whole genome shotgun (WGS) entry which is preliminary data.</text>
</comment>
<sequence>MACPLLYPGLHVVHPSSSTCPSPSSGLVRLPVKTYDENDHLVTVESDPVKFEGKVNLSWVILASLESKTIQQVGIAFSVRKTLPTGAFGAIIYSGMAPSGRILGRLRRQVPVEDRLRLAMLPTTVVKASSLKAHRLYRLRGSGSQVHSQLARAPAGVAIRPFEWKQDIPIEVKLRTQGNAIR</sequence>
<organism evidence="1 2">
    <name type="scientific">Fonsecaea erecta</name>
    <dbReference type="NCBI Taxonomy" id="1367422"/>
    <lineage>
        <taxon>Eukaryota</taxon>
        <taxon>Fungi</taxon>
        <taxon>Dikarya</taxon>
        <taxon>Ascomycota</taxon>
        <taxon>Pezizomycotina</taxon>
        <taxon>Eurotiomycetes</taxon>
        <taxon>Chaetothyriomycetidae</taxon>
        <taxon>Chaetothyriales</taxon>
        <taxon>Herpotrichiellaceae</taxon>
        <taxon>Fonsecaea</taxon>
    </lineage>
</organism>
<dbReference type="RefSeq" id="XP_018693262.1">
    <property type="nucleotide sequence ID" value="XM_018836409.1"/>
</dbReference>
<protein>
    <submittedName>
        <fullName evidence="1">Uncharacterized protein</fullName>
    </submittedName>
</protein>
<keyword evidence="2" id="KW-1185">Reference proteome</keyword>
<gene>
    <name evidence="1" type="ORF">AYL99_04897</name>
</gene>
<accession>A0A178ZLJ6</accession>